<protein>
    <submittedName>
        <fullName evidence="2">Uncharacterized protein</fullName>
    </submittedName>
</protein>
<dbReference type="OrthoDB" id="2988301at2759"/>
<evidence type="ECO:0000256" key="1">
    <source>
        <dbReference type="SAM" id="Phobius"/>
    </source>
</evidence>
<comment type="caution">
    <text evidence="2">The sequence shown here is derived from an EMBL/GenBank/DDBJ whole genome shotgun (WGS) entry which is preliminary data.</text>
</comment>
<evidence type="ECO:0000313" key="3">
    <source>
        <dbReference type="Proteomes" id="UP000541558"/>
    </source>
</evidence>
<reference evidence="2 3" key="1">
    <citation type="journal article" date="2020" name="ISME J.">
        <title>Uncovering the hidden diversity of litter-decomposition mechanisms in mushroom-forming fungi.</title>
        <authorList>
            <person name="Floudas D."/>
            <person name="Bentzer J."/>
            <person name="Ahren D."/>
            <person name="Johansson T."/>
            <person name="Persson P."/>
            <person name="Tunlid A."/>
        </authorList>
    </citation>
    <scope>NUCLEOTIDE SEQUENCE [LARGE SCALE GENOMIC DNA]</scope>
    <source>
        <strain evidence="2 3">CBS 175.51</strain>
    </source>
</reference>
<gene>
    <name evidence="2" type="ORF">D9611_006720</name>
</gene>
<organism evidence="2 3">
    <name type="scientific">Ephemerocybe angulata</name>
    <dbReference type="NCBI Taxonomy" id="980116"/>
    <lineage>
        <taxon>Eukaryota</taxon>
        <taxon>Fungi</taxon>
        <taxon>Dikarya</taxon>
        <taxon>Basidiomycota</taxon>
        <taxon>Agaricomycotina</taxon>
        <taxon>Agaricomycetes</taxon>
        <taxon>Agaricomycetidae</taxon>
        <taxon>Agaricales</taxon>
        <taxon>Agaricineae</taxon>
        <taxon>Psathyrellaceae</taxon>
        <taxon>Ephemerocybe</taxon>
    </lineage>
</organism>
<name>A0A8H5FH35_9AGAR</name>
<keyword evidence="1" id="KW-1133">Transmembrane helix</keyword>
<evidence type="ECO:0000313" key="2">
    <source>
        <dbReference type="EMBL" id="KAF5336539.1"/>
    </source>
</evidence>
<proteinExistence type="predicted"/>
<dbReference type="EMBL" id="JAACJK010000058">
    <property type="protein sequence ID" value="KAF5336539.1"/>
    <property type="molecule type" value="Genomic_DNA"/>
</dbReference>
<sequence length="151" mass="16250">MNSIAEGNASHYRNPLVSLSRCQGQSAVLTTRVFIFTGVVLTAAVTGLTFALTNTRGAAFDVLISVVPLGAAIIFGSQPDLWEGCFDWFPRLRLTQYPVIVPVGEGDMRPLATNSSRHSVLVIGPQPTIDRASLLVEPASSRGFILPTPRR</sequence>
<feature type="transmembrane region" description="Helical" evidence="1">
    <location>
        <begin position="33"/>
        <end position="52"/>
    </location>
</feature>
<dbReference type="AlphaFoldDB" id="A0A8H5FH35"/>
<dbReference type="Proteomes" id="UP000541558">
    <property type="component" value="Unassembled WGS sequence"/>
</dbReference>
<keyword evidence="3" id="KW-1185">Reference proteome</keyword>
<accession>A0A8H5FH35</accession>
<keyword evidence="1" id="KW-0472">Membrane</keyword>
<feature type="transmembrane region" description="Helical" evidence="1">
    <location>
        <begin position="58"/>
        <end position="76"/>
    </location>
</feature>
<keyword evidence="1" id="KW-0812">Transmembrane</keyword>